<feature type="compositionally biased region" description="Basic and acidic residues" evidence="1">
    <location>
        <begin position="1336"/>
        <end position="1358"/>
    </location>
</feature>
<feature type="region of interest" description="Disordered" evidence="1">
    <location>
        <begin position="1425"/>
        <end position="1445"/>
    </location>
</feature>
<reference evidence="2" key="2">
    <citation type="submission" date="2011-03" db="EMBL/GenBank/DDBJ databases">
        <title>Comparative genomics and transcriptomics of Neospora caninum and Toxoplasma gondii.</title>
        <authorList>
            <person name="Reid A.J."/>
            <person name="Sohal A."/>
            <person name="Harris D."/>
            <person name="Quail M."/>
            <person name="Sanders M."/>
            <person name="Berriman M."/>
            <person name="Wastling J.M."/>
            <person name="Pain A."/>
        </authorList>
    </citation>
    <scope>NUCLEOTIDE SEQUENCE</scope>
    <source>
        <strain evidence="2">Liverpool</strain>
    </source>
</reference>
<feature type="region of interest" description="Disordered" evidence="1">
    <location>
        <begin position="635"/>
        <end position="684"/>
    </location>
</feature>
<accession>F0VPM3</accession>
<dbReference type="EMBL" id="LN714487">
    <property type="protein sequence ID" value="CEL70412.1"/>
    <property type="molecule type" value="Genomic_DNA"/>
</dbReference>
<reference evidence="3" key="4">
    <citation type="journal article" date="2015" name="PLoS ONE">
        <title>Comprehensive Evaluation of Toxoplasma gondii VEG and Neospora caninum LIV Genomes with Tachyzoite Stage Transcriptome and Proteome Defines Novel Transcript Features.</title>
        <authorList>
            <person name="Ramaprasad A."/>
            <person name="Mourier T."/>
            <person name="Naeem R."/>
            <person name="Malas T.B."/>
            <person name="Moussa E."/>
            <person name="Panigrahi A."/>
            <person name="Vermont S.J."/>
            <person name="Otto T.D."/>
            <person name="Wastling J."/>
            <person name="Pain A."/>
        </authorList>
    </citation>
    <scope>NUCLEOTIDE SEQUENCE</scope>
    <source>
        <strain evidence="3">Liverpool</strain>
    </source>
</reference>
<feature type="compositionally biased region" description="Low complexity" evidence="1">
    <location>
        <begin position="70"/>
        <end position="83"/>
    </location>
</feature>
<feature type="region of interest" description="Disordered" evidence="1">
    <location>
        <begin position="1206"/>
        <end position="1226"/>
    </location>
</feature>
<feature type="compositionally biased region" description="Basic and acidic residues" evidence="1">
    <location>
        <begin position="642"/>
        <end position="661"/>
    </location>
</feature>
<feature type="compositionally biased region" description="Basic and acidic residues" evidence="1">
    <location>
        <begin position="132"/>
        <end position="141"/>
    </location>
</feature>
<feature type="compositionally biased region" description="Low complexity" evidence="1">
    <location>
        <begin position="262"/>
        <end position="292"/>
    </location>
</feature>
<gene>
    <name evidence="3" type="ORF">BN1204_060940</name>
    <name evidence="2" type="ORF">NCLIV_060940</name>
</gene>
<feature type="region of interest" description="Disordered" evidence="1">
    <location>
        <begin position="1122"/>
        <end position="1145"/>
    </location>
</feature>
<feature type="region of interest" description="Disordered" evidence="1">
    <location>
        <begin position="747"/>
        <end position="801"/>
    </location>
</feature>
<feature type="compositionally biased region" description="Basic and acidic residues" evidence="1">
    <location>
        <begin position="473"/>
        <end position="510"/>
    </location>
</feature>
<feature type="region of interest" description="Disordered" evidence="1">
    <location>
        <begin position="1319"/>
        <end position="1358"/>
    </location>
</feature>
<feature type="compositionally biased region" description="Basic and acidic residues" evidence="1">
    <location>
        <begin position="52"/>
        <end position="66"/>
    </location>
</feature>
<feature type="compositionally biased region" description="Low complexity" evidence="1">
    <location>
        <begin position="97"/>
        <end position="113"/>
    </location>
</feature>
<protein>
    <submittedName>
        <fullName evidence="2">Uncharacterized protein</fullName>
    </submittedName>
</protein>
<evidence type="ECO:0000313" key="3">
    <source>
        <dbReference type="EMBL" id="CEL70412.1"/>
    </source>
</evidence>
<evidence type="ECO:0000313" key="2">
    <source>
        <dbReference type="EMBL" id="CBZ55670.1"/>
    </source>
</evidence>
<evidence type="ECO:0000256" key="1">
    <source>
        <dbReference type="SAM" id="MobiDB-lite"/>
    </source>
</evidence>
<keyword evidence="4" id="KW-1185">Reference proteome</keyword>
<feature type="region of interest" description="Disordered" evidence="1">
    <location>
        <begin position="462"/>
        <end position="510"/>
    </location>
</feature>
<dbReference type="VEuPathDB" id="ToxoDB:NCLIV_060940"/>
<dbReference type="InParanoid" id="F0VPM3"/>
<feature type="compositionally biased region" description="Basic and acidic residues" evidence="1">
    <location>
        <begin position="670"/>
        <end position="684"/>
    </location>
</feature>
<reference evidence="2" key="1">
    <citation type="submission" date="2011-02" db="EMBL/GenBank/DDBJ databases">
        <authorList>
            <person name="Aslett M."/>
        </authorList>
    </citation>
    <scope>NUCLEOTIDE SEQUENCE</scope>
    <source>
        <strain evidence="2">Liverpool</strain>
    </source>
</reference>
<name>F0VPM3_NEOCL</name>
<dbReference type="Proteomes" id="UP000007494">
    <property type="component" value="Chromosome XII"/>
</dbReference>
<dbReference type="EMBL" id="FR823393">
    <property type="protein sequence ID" value="CBZ55670.1"/>
    <property type="molecule type" value="Genomic_DNA"/>
</dbReference>
<reference evidence="4" key="3">
    <citation type="journal article" date="2012" name="PLoS Pathog.">
        <title>Comparative genomics of the apicomplexan parasites Toxoplasma gondii and Neospora caninum: Coccidia differing in host range and transmission strategy.</title>
        <authorList>
            <person name="Reid A.J."/>
            <person name="Vermont S.J."/>
            <person name="Cotton J.A."/>
            <person name="Harris D."/>
            <person name="Hill-Cawthorne G.A."/>
            <person name="Konen-Waisman S."/>
            <person name="Latham S.M."/>
            <person name="Mourier T."/>
            <person name="Norton R."/>
            <person name="Quail M.A."/>
            <person name="Sanders M."/>
            <person name="Shanmugam D."/>
            <person name="Sohal A."/>
            <person name="Wasmuth J.D."/>
            <person name="Brunk B."/>
            <person name="Grigg M.E."/>
            <person name="Howard J.C."/>
            <person name="Parkinson J."/>
            <person name="Roos D.S."/>
            <person name="Trees A.J."/>
            <person name="Berriman M."/>
            <person name="Pain A."/>
            <person name="Wastling J.M."/>
        </authorList>
    </citation>
    <scope>NUCLEOTIDE SEQUENCE [LARGE SCALE GENOMIC DNA]</scope>
    <source>
        <strain evidence="4">Liverpool</strain>
    </source>
</reference>
<evidence type="ECO:0000313" key="4">
    <source>
        <dbReference type="Proteomes" id="UP000007494"/>
    </source>
</evidence>
<feature type="region of interest" description="Disordered" evidence="1">
    <location>
        <begin position="29"/>
        <end position="316"/>
    </location>
</feature>
<dbReference type="RefSeq" id="XP_003885696.1">
    <property type="nucleotide sequence ID" value="XM_003885647.1"/>
</dbReference>
<feature type="region of interest" description="Disordered" evidence="1">
    <location>
        <begin position="1079"/>
        <end position="1109"/>
    </location>
</feature>
<dbReference type="eggNOG" id="ENOG502TMRB">
    <property type="taxonomic scope" value="Eukaryota"/>
</dbReference>
<dbReference type="GeneID" id="13441101"/>
<dbReference type="OrthoDB" id="10668696at2759"/>
<feature type="compositionally biased region" description="Basic and acidic residues" evidence="1">
    <location>
        <begin position="173"/>
        <end position="213"/>
    </location>
</feature>
<feature type="compositionally biased region" description="Low complexity" evidence="1">
    <location>
        <begin position="357"/>
        <end position="390"/>
    </location>
</feature>
<organism evidence="2 4">
    <name type="scientific">Neospora caninum (strain Liverpool)</name>
    <dbReference type="NCBI Taxonomy" id="572307"/>
    <lineage>
        <taxon>Eukaryota</taxon>
        <taxon>Sar</taxon>
        <taxon>Alveolata</taxon>
        <taxon>Apicomplexa</taxon>
        <taxon>Conoidasida</taxon>
        <taxon>Coccidia</taxon>
        <taxon>Eucoccidiorida</taxon>
        <taxon>Eimeriorina</taxon>
        <taxon>Sarcocystidae</taxon>
        <taxon>Neospora</taxon>
    </lineage>
</organism>
<proteinExistence type="predicted"/>
<dbReference type="OMA" id="CHEDSRF"/>
<feature type="region of interest" description="Disordered" evidence="1">
    <location>
        <begin position="348"/>
        <end position="390"/>
    </location>
</feature>
<feature type="compositionally biased region" description="Low complexity" evidence="1">
    <location>
        <begin position="763"/>
        <end position="801"/>
    </location>
</feature>
<sequence>MTSSPSSSLPPELPGLFWDPERRRYFPLASRLPPATSAANPEASNPFRALRRKYEKEAGKAPREDPQLPSNSRRSAAAGARRGSPPDFRLSPGKRVSASSPASSESSCAFACSRLCSPSGRIDAKKRGRWRRASDAGDAKHGKVRRAKGAASAFPVTTAGGDFEDEETGGVWGRREGTAGARARDSRGRAQRGFQREREEDREKRTLGHEAQRGGRVGKQSATGEDRERLRVCSHPSLHQKPRQSIRPPQSKRASPRPSPEPTSISISTSSDTCSSSSPSRSSSREQSPASRLVPRRTCFGGQESRGSLGGQGASVLNSSRFFGLSESPYLSRPLRLSSRFRAQCSSPRSSQKDFLSSSSAPASDAPAGPRKSSPAARPSRAARLSTTSESASAEGACRLLPSSSFSLSAPPSAPFVFSPNFLSDRTVNADGGRAPAPFSGMRETRNCFLLFRFLRREGVLPCRHPTGKRAPAARERKREQSEGKARSEKSGLNREERRNGGGDGEGTRGRERAFWKDDFFPRDRTEGLNDPRETSSRTRERLWLGRLKHVLLVSPQRHSRSQTFLVSPPSSFLRLSESSRSDVLVCFRSGASLRDGLRFLSTFDLTAWREAARSFRRMQLLRLLASSPESAVSASLRRKRTAEEASARAPEGEEDRRDSGRAGLSLRLSGDRRNAEETGKAAREHFQRLLSSQETAWRQIVSRCPPDVEREGDLGAISSVELFASLCVVSHFGTATRKGKVTLFQLPGQGLDRPSTTQPDRSSFSFFSSSPSSPSSSSSSSASSSSASSPSPSSRSTSSSPSAFSSFSSSGSSSAVFSSFSSPWTFSSPSVASAPSVPIFPGESGFIVQALDASEDVLCTAARLSPSRSLEILVGGSSPAVQLFRLEEGSSRLRLLWRWRPKFLFSSSESARTGRDKFSHTSTSACFSLAWTHASCLPSFSVARTSYSLDSAGGPAPPVPLSPDSAASNTALVGLRNGGVYLIDVRAPETQSSLCLLSPCTPKRVAFCSARLGEAESETQGAGSGSSAGKRLSPTIEGETGGCVTCIRPFRCQGSWGAGTAAVVARGKDDLLLLDARNAHSPGRGEDAGTDNTLSATPVDTDGRPRKSGLVTRYLPCESFEPPREAPLSPSLAGCTTTASSPDRPRTFVFDRRERILFSSSPSRGLLLFHWAQASSSLAARAVNVYGGLLRRLFGFSLDSTVGEEEKSDRNEEFGDASCRAGGKDERDRLERLEREIPFELYGTCATAPRLEQSSSSWLEDQRGSENTCNPWLACHDEARAHNRPDSSRCTSPIQRSSFSASLPIPSSAHLFSSCPSFSGTRSGGRPYAESEVPGTDRGRCLSSDERAAGPKDTIEGDRRLASRLQMKLADLALLPEGFFVTHCTSEGPQRTREGTAYSDIVVRWPGPAGSSFSSSLCSSPFSSPAFDPHASSPPGGGDPWGVGALTEGLLLHGESEGSHLGDVGESCRRPARAGGDVFVALSSWGFHLLSSIDRHLQS</sequence>